<evidence type="ECO:0000313" key="2">
    <source>
        <dbReference type="Proteomes" id="UP000059425"/>
    </source>
</evidence>
<dbReference type="OrthoDB" id="6920147at2"/>
<organism evidence="1 2">
    <name type="scientific">Pseudomonas fluorescens</name>
    <dbReference type="NCBI Taxonomy" id="294"/>
    <lineage>
        <taxon>Bacteria</taxon>
        <taxon>Pseudomonadati</taxon>
        <taxon>Pseudomonadota</taxon>
        <taxon>Gammaproteobacteria</taxon>
        <taxon>Pseudomonadales</taxon>
        <taxon>Pseudomonadaceae</taxon>
        <taxon>Pseudomonas</taxon>
    </lineage>
</organism>
<dbReference type="Proteomes" id="UP000059425">
    <property type="component" value="Chromosome"/>
</dbReference>
<gene>
    <name evidence="1" type="ORF">AO356_00935</name>
</gene>
<reference evidence="2" key="1">
    <citation type="submission" date="2015-09" db="EMBL/GenBank/DDBJ databases">
        <title>Whole genome sequence of Pseudomonas fluorescens FW300-N2C3.</title>
        <authorList>
            <person name="Ray J."/>
            <person name="Melnyk R."/>
            <person name="Deutschbauer A."/>
        </authorList>
    </citation>
    <scope>NUCLEOTIDE SEQUENCE [LARGE SCALE GENOMIC DNA]</scope>
    <source>
        <strain evidence="2">FW300-N2C3</strain>
    </source>
</reference>
<protein>
    <submittedName>
        <fullName evidence="1">Uncharacterized protein</fullName>
    </submittedName>
</protein>
<evidence type="ECO:0000313" key="1">
    <source>
        <dbReference type="EMBL" id="ALI05401.1"/>
    </source>
</evidence>
<name>A0A0N9VX61_PSEFL</name>
<proteinExistence type="predicted"/>
<dbReference type="AlphaFoldDB" id="A0A0N9VX61"/>
<sequence length="65" mass="7214">MSTVSIEATINAKWSEGHSSYSPGSPEELAIICIELLVKELGIEVARNFIQQTFERYPSIVDTVD</sequence>
<dbReference type="EMBL" id="CP012831">
    <property type="protein sequence ID" value="ALI05401.1"/>
    <property type="molecule type" value="Genomic_DNA"/>
</dbReference>
<reference evidence="1 2" key="2">
    <citation type="journal article" date="2018" name="Nature">
        <title>Mutant phenotypes for thousands of bacterial genes of unknown function.</title>
        <authorList>
            <person name="Price M.N."/>
            <person name="Wetmore K.M."/>
            <person name="Waters R.J."/>
            <person name="Callaghan M."/>
            <person name="Ray J."/>
            <person name="Liu H."/>
            <person name="Kuehl J.V."/>
            <person name="Melnyk R.A."/>
            <person name="Lamson J.S."/>
            <person name="Suh Y."/>
            <person name="Carlson H.K."/>
            <person name="Esquivel Z."/>
            <person name="Sadeeshkumar H."/>
            <person name="Chakraborty R."/>
            <person name="Zane G.M."/>
            <person name="Rubin B.E."/>
            <person name="Wall J.D."/>
            <person name="Visel A."/>
            <person name="Bristow J."/>
            <person name="Blow M.J."/>
            <person name="Arkin A.P."/>
            <person name="Deutschbauer A.M."/>
        </authorList>
    </citation>
    <scope>NUCLEOTIDE SEQUENCE [LARGE SCALE GENOMIC DNA]</scope>
    <source>
        <strain evidence="1 2">FW300-N2C3</strain>
    </source>
</reference>
<dbReference type="RefSeq" id="WP_060738179.1">
    <property type="nucleotide sequence ID" value="NZ_CP012831.1"/>
</dbReference>
<accession>A0A0N9VX61</accession>